<name>A0A1N6EPT1_9BURK</name>
<organism evidence="2 3">
    <name type="scientific">Paraburkholderia phenazinium</name>
    <dbReference type="NCBI Taxonomy" id="60549"/>
    <lineage>
        <taxon>Bacteria</taxon>
        <taxon>Pseudomonadati</taxon>
        <taxon>Pseudomonadota</taxon>
        <taxon>Betaproteobacteria</taxon>
        <taxon>Burkholderiales</taxon>
        <taxon>Burkholderiaceae</taxon>
        <taxon>Paraburkholderia</taxon>
    </lineage>
</organism>
<evidence type="ECO:0000256" key="1">
    <source>
        <dbReference type="SAM" id="SignalP"/>
    </source>
</evidence>
<proteinExistence type="predicted"/>
<dbReference type="EMBL" id="FSRM01000001">
    <property type="protein sequence ID" value="SIN85015.1"/>
    <property type="molecule type" value="Genomic_DNA"/>
</dbReference>
<keyword evidence="1" id="KW-0732">Signal</keyword>
<feature type="signal peptide" evidence="1">
    <location>
        <begin position="1"/>
        <end position="25"/>
    </location>
</feature>
<feature type="chain" id="PRO_5012387631" evidence="1">
    <location>
        <begin position="26"/>
        <end position="66"/>
    </location>
</feature>
<evidence type="ECO:0000313" key="2">
    <source>
        <dbReference type="EMBL" id="SIN85015.1"/>
    </source>
</evidence>
<dbReference type="AlphaFoldDB" id="A0A1N6EPT1"/>
<accession>A0A1N6EPT1</accession>
<dbReference type="Proteomes" id="UP000184693">
    <property type="component" value="Unassembled WGS sequence"/>
</dbReference>
<protein>
    <submittedName>
        <fullName evidence="2">Uncharacterized protein</fullName>
    </submittedName>
</protein>
<evidence type="ECO:0000313" key="3">
    <source>
        <dbReference type="Proteomes" id="UP000184693"/>
    </source>
</evidence>
<sequence>MKTATTLKLTVITAALLVFAGTASAAEVCVVDTAGDFCQMMQWVQPGAPCVCREPNGVFYGVAALT</sequence>
<dbReference type="RefSeq" id="WP_074263129.1">
    <property type="nucleotide sequence ID" value="NZ_FSRM01000001.1"/>
</dbReference>
<reference evidence="2 3" key="1">
    <citation type="submission" date="2016-11" db="EMBL/GenBank/DDBJ databases">
        <authorList>
            <person name="Jaros S."/>
            <person name="Januszkiewicz K."/>
            <person name="Wedrychowicz H."/>
        </authorList>
    </citation>
    <scope>NUCLEOTIDE SEQUENCE [LARGE SCALE GENOMIC DNA]</scope>
    <source>
        <strain evidence="2 3">GAS86</strain>
    </source>
</reference>
<gene>
    <name evidence="2" type="ORF">SAMN05444168_0861</name>
</gene>